<dbReference type="GO" id="GO:0000981">
    <property type="term" value="F:DNA-binding transcription factor activity, RNA polymerase II-specific"/>
    <property type="evidence" value="ECO:0007669"/>
    <property type="project" value="InterPro"/>
</dbReference>
<feature type="compositionally biased region" description="Polar residues" evidence="6">
    <location>
        <begin position="92"/>
        <end position="103"/>
    </location>
</feature>
<dbReference type="EMBL" id="KQ947405">
    <property type="protein sequence ID" value="KUJ23485.1"/>
    <property type="molecule type" value="Genomic_DNA"/>
</dbReference>
<dbReference type="SUPFAM" id="SSF57701">
    <property type="entry name" value="Zn2/Cys6 DNA-binding domain"/>
    <property type="match status" value="1"/>
</dbReference>
<evidence type="ECO:0000256" key="2">
    <source>
        <dbReference type="ARBA" id="ARBA00023015"/>
    </source>
</evidence>
<comment type="subcellular location">
    <subcellularLocation>
        <location evidence="1">Nucleus</location>
    </subcellularLocation>
</comment>
<sequence>MADVSESSSRGSVSIRACQNCSRAKAKCVTQSSAATDNRCARCYRLNKECTVVPRAVRKRRSPNVATNTAKLEQKIESLVNLLANAQGVNLDQLTPPESNAHSEPSPAPQHAEDVPVMVGPLGRWEPGFPAQSVGASGITPISLRPAEFPGTATLPTDISLTGVIKQHFSSNLWKLSDQEGEQLFVKFQEQFLLHFPFIMLLSKYSEMKSRKPYVLKATWTIAYQSQRARQIDMCKDLMVDISTSMLVRGERNLDMLECLILLNAWAYFVSPVPPSSKSTALYQLTIGLLFDLKLTRPIREYDGPGEMLAECQTRNIPDCSANDTAKRTSDECRALLCCFYLGSVYSLCVKRTEGLNFSPYIDFCAQTLEERAEHESDILLVSLVRLECIITPVDNLLTKKSFADDYRAPISMHIKAVRTNMERFWVNLSHSIQQHPLMRLSYDSNFIFLYEPSLYKSLFPSTSSCGHDTSQRIDLLHNCMMACKKLLDEYLKQPLWSCYGTCVADLAPLGRAISSLLKLCLVEEAGWDLSLVRQTANLEFYFEQLLAKYQQVGADLDGRQQELCRNSFFTGCARAMGVIKTWYETKIMSDSTQSALQDQTYDVTMMGEQANFIDDAYWMEFMGDWTMLP</sequence>
<accession>A0A194XT50</accession>
<dbReference type="KEGG" id="psco:LY89DRAFT_663914"/>
<dbReference type="Proteomes" id="UP000070700">
    <property type="component" value="Unassembled WGS sequence"/>
</dbReference>
<feature type="domain" description="Zn(2)-C6 fungal-type" evidence="7">
    <location>
        <begin position="17"/>
        <end position="50"/>
    </location>
</feature>
<keyword evidence="4" id="KW-0804">Transcription</keyword>
<dbReference type="PANTHER" id="PTHR31845">
    <property type="entry name" value="FINGER DOMAIN PROTEIN, PUTATIVE-RELATED"/>
    <property type="match status" value="1"/>
</dbReference>
<dbReference type="InterPro" id="IPR001138">
    <property type="entry name" value="Zn2Cys6_DnaBD"/>
</dbReference>
<dbReference type="GO" id="GO:0008270">
    <property type="term" value="F:zinc ion binding"/>
    <property type="evidence" value="ECO:0007669"/>
    <property type="project" value="InterPro"/>
</dbReference>
<dbReference type="PANTHER" id="PTHR31845:SF10">
    <property type="entry name" value="ZN(II)2CYS6 TRANSCRIPTION FACTOR (EUROFUNG)"/>
    <property type="match status" value="1"/>
</dbReference>
<name>A0A194XT50_MOLSC</name>
<dbReference type="PROSITE" id="PS00463">
    <property type="entry name" value="ZN2_CY6_FUNGAL_1"/>
    <property type="match status" value="1"/>
</dbReference>
<protein>
    <recommendedName>
        <fullName evidence="7">Zn(2)-C6 fungal-type domain-containing protein</fullName>
    </recommendedName>
</protein>
<keyword evidence="3" id="KW-0238">DNA-binding</keyword>
<evidence type="ECO:0000313" key="9">
    <source>
        <dbReference type="Proteomes" id="UP000070700"/>
    </source>
</evidence>
<dbReference type="InterPro" id="IPR036864">
    <property type="entry name" value="Zn2-C6_fun-type_DNA-bd_sf"/>
</dbReference>
<evidence type="ECO:0000256" key="6">
    <source>
        <dbReference type="SAM" id="MobiDB-lite"/>
    </source>
</evidence>
<dbReference type="GO" id="GO:0005634">
    <property type="term" value="C:nucleus"/>
    <property type="evidence" value="ECO:0007669"/>
    <property type="project" value="UniProtKB-SubCell"/>
</dbReference>
<dbReference type="InParanoid" id="A0A194XT50"/>
<keyword evidence="5" id="KW-0539">Nucleus</keyword>
<dbReference type="InterPro" id="IPR051089">
    <property type="entry name" value="prtT"/>
</dbReference>
<gene>
    <name evidence="8" type="ORF">LY89DRAFT_663914</name>
</gene>
<dbReference type="CDD" id="cd00067">
    <property type="entry name" value="GAL4"/>
    <property type="match status" value="1"/>
</dbReference>
<evidence type="ECO:0000256" key="3">
    <source>
        <dbReference type="ARBA" id="ARBA00023125"/>
    </source>
</evidence>
<proteinExistence type="predicted"/>
<dbReference type="GO" id="GO:0000976">
    <property type="term" value="F:transcription cis-regulatory region binding"/>
    <property type="evidence" value="ECO:0007669"/>
    <property type="project" value="TreeGrafter"/>
</dbReference>
<evidence type="ECO:0000256" key="4">
    <source>
        <dbReference type="ARBA" id="ARBA00023163"/>
    </source>
</evidence>
<dbReference type="RefSeq" id="XP_018077840.1">
    <property type="nucleotide sequence ID" value="XM_018212735.1"/>
</dbReference>
<feature type="region of interest" description="Disordered" evidence="6">
    <location>
        <begin position="92"/>
        <end position="113"/>
    </location>
</feature>
<dbReference type="Gene3D" id="4.10.240.10">
    <property type="entry name" value="Zn(2)-C6 fungal-type DNA-binding domain"/>
    <property type="match status" value="1"/>
</dbReference>
<evidence type="ECO:0000256" key="5">
    <source>
        <dbReference type="ARBA" id="ARBA00023242"/>
    </source>
</evidence>
<keyword evidence="9" id="KW-1185">Reference proteome</keyword>
<evidence type="ECO:0000259" key="7">
    <source>
        <dbReference type="PROSITE" id="PS00463"/>
    </source>
</evidence>
<dbReference type="OrthoDB" id="5226580at2759"/>
<dbReference type="GeneID" id="28822461"/>
<organism evidence="8 9">
    <name type="scientific">Mollisia scopiformis</name>
    <name type="common">Conifer needle endophyte fungus</name>
    <name type="synonym">Phialocephala scopiformis</name>
    <dbReference type="NCBI Taxonomy" id="149040"/>
    <lineage>
        <taxon>Eukaryota</taxon>
        <taxon>Fungi</taxon>
        <taxon>Dikarya</taxon>
        <taxon>Ascomycota</taxon>
        <taxon>Pezizomycotina</taxon>
        <taxon>Leotiomycetes</taxon>
        <taxon>Helotiales</taxon>
        <taxon>Mollisiaceae</taxon>
        <taxon>Mollisia</taxon>
    </lineage>
</organism>
<dbReference type="AlphaFoldDB" id="A0A194XT50"/>
<evidence type="ECO:0000313" key="8">
    <source>
        <dbReference type="EMBL" id="KUJ23485.1"/>
    </source>
</evidence>
<keyword evidence="2" id="KW-0805">Transcription regulation</keyword>
<reference evidence="8 9" key="1">
    <citation type="submission" date="2015-10" db="EMBL/GenBank/DDBJ databases">
        <title>Full genome of DAOMC 229536 Phialocephala scopiformis, a fungal endophyte of spruce producing the potent anti-insectan compound rugulosin.</title>
        <authorList>
            <consortium name="DOE Joint Genome Institute"/>
            <person name="Walker A.K."/>
            <person name="Frasz S.L."/>
            <person name="Seifert K.A."/>
            <person name="Miller J.D."/>
            <person name="Mondo S.J."/>
            <person name="Labutti K."/>
            <person name="Lipzen A."/>
            <person name="Dockter R."/>
            <person name="Kennedy M."/>
            <person name="Grigoriev I.V."/>
            <person name="Spatafora J.W."/>
        </authorList>
    </citation>
    <scope>NUCLEOTIDE SEQUENCE [LARGE SCALE GENOMIC DNA]</scope>
    <source>
        <strain evidence="8 9">CBS 120377</strain>
    </source>
</reference>
<evidence type="ECO:0000256" key="1">
    <source>
        <dbReference type="ARBA" id="ARBA00004123"/>
    </source>
</evidence>